<reference evidence="1 2" key="1">
    <citation type="journal article" date="2018" name="Mol. Plant">
        <title>The genome of Artemisia annua provides insight into the evolution of Asteraceae family and artemisinin biosynthesis.</title>
        <authorList>
            <person name="Shen Q."/>
            <person name="Zhang L."/>
            <person name="Liao Z."/>
            <person name="Wang S."/>
            <person name="Yan T."/>
            <person name="Shi P."/>
            <person name="Liu M."/>
            <person name="Fu X."/>
            <person name="Pan Q."/>
            <person name="Wang Y."/>
            <person name="Lv Z."/>
            <person name="Lu X."/>
            <person name="Zhang F."/>
            <person name="Jiang W."/>
            <person name="Ma Y."/>
            <person name="Chen M."/>
            <person name="Hao X."/>
            <person name="Li L."/>
            <person name="Tang Y."/>
            <person name="Lv G."/>
            <person name="Zhou Y."/>
            <person name="Sun X."/>
            <person name="Brodelius P.E."/>
            <person name="Rose J.K.C."/>
            <person name="Tang K."/>
        </authorList>
    </citation>
    <scope>NUCLEOTIDE SEQUENCE [LARGE SCALE GENOMIC DNA]</scope>
    <source>
        <strain evidence="2">cv. Huhao1</strain>
        <tissue evidence="1">Leaf</tissue>
    </source>
</reference>
<sequence length="73" mass="8090">MKWVGFGAYTDYVHGFLIISQIEAVNTIIRRSSDGKTVGYNTNCDACITAIEDAIQGRMITYAIMIVMLALLQ</sequence>
<keyword evidence="2" id="KW-1185">Reference proteome</keyword>
<evidence type="ECO:0000313" key="1">
    <source>
        <dbReference type="EMBL" id="PWA40412.1"/>
    </source>
</evidence>
<name>A0A2U1KUL8_ARTAN</name>
<dbReference type="EMBL" id="PKPP01013809">
    <property type="protein sequence ID" value="PWA40412.1"/>
    <property type="molecule type" value="Genomic_DNA"/>
</dbReference>
<evidence type="ECO:0000313" key="2">
    <source>
        <dbReference type="Proteomes" id="UP000245207"/>
    </source>
</evidence>
<comment type="caution">
    <text evidence="1">The sequence shown here is derived from an EMBL/GenBank/DDBJ whole genome shotgun (WGS) entry which is preliminary data.</text>
</comment>
<organism evidence="1 2">
    <name type="scientific">Artemisia annua</name>
    <name type="common">Sweet wormwood</name>
    <dbReference type="NCBI Taxonomy" id="35608"/>
    <lineage>
        <taxon>Eukaryota</taxon>
        <taxon>Viridiplantae</taxon>
        <taxon>Streptophyta</taxon>
        <taxon>Embryophyta</taxon>
        <taxon>Tracheophyta</taxon>
        <taxon>Spermatophyta</taxon>
        <taxon>Magnoliopsida</taxon>
        <taxon>eudicotyledons</taxon>
        <taxon>Gunneridae</taxon>
        <taxon>Pentapetalae</taxon>
        <taxon>asterids</taxon>
        <taxon>campanulids</taxon>
        <taxon>Asterales</taxon>
        <taxon>Asteraceae</taxon>
        <taxon>Asteroideae</taxon>
        <taxon>Anthemideae</taxon>
        <taxon>Artemisiinae</taxon>
        <taxon>Artemisia</taxon>
    </lineage>
</organism>
<dbReference type="OrthoDB" id="1698745at2759"/>
<dbReference type="Proteomes" id="UP000245207">
    <property type="component" value="Unassembled WGS sequence"/>
</dbReference>
<protein>
    <submittedName>
        <fullName evidence="1">3-dehydroquinate dehydratase type I</fullName>
    </submittedName>
</protein>
<dbReference type="Gene3D" id="3.40.50.10860">
    <property type="entry name" value="Leucine Dehydrogenase, chain A, domain 1"/>
    <property type="match status" value="1"/>
</dbReference>
<gene>
    <name evidence="1" type="ORF">CTI12_AA562850</name>
</gene>
<accession>A0A2U1KUL8</accession>
<dbReference type="AlphaFoldDB" id="A0A2U1KUL8"/>
<proteinExistence type="predicted"/>
<dbReference type="STRING" id="35608.A0A2U1KUL8"/>